<evidence type="ECO:0000313" key="4">
    <source>
        <dbReference type="Proteomes" id="UP000675982"/>
    </source>
</evidence>
<organism evidence="3 4">
    <name type="scientific">Torque teno felis virus-Fc-TTV2</name>
    <dbReference type="NCBI Taxonomy" id="1138484"/>
    <lineage>
        <taxon>Viruses</taxon>
        <taxon>Monodnaviria</taxon>
        <taxon>Shotokuvirae</taxon>
        <taxon>Commensaviricota</taxon>
        <taxon>Cardeaviricetes</taxon>
        <taxon>Sanitavirales</taxon>
        <taxon>Anelloviridae</taxon>
        <taxon>Etatorquevirus</taxon>
        <taxon>Etatorquevirus felid4</taxon>
    </lineage>
</organism>
<keyword evidence="4" id="KW-1185">Reference proteome</keyword>
<feature type="domain" description="Hepatitis TT virus Orf2/Gyrovirus Vp2 N-terminal" evidence="2">
    <location>
        <begin position="29"/>
        <end position="76"/>
    </location>
</feature>
<dbReference type="KEGG" id="vg:80534693"/>
<protein>
    <submittedName>
        <fullName evidence="3">ORF2</fullName>
    </submittedName>
</protein>
<reference evidence="3" key="1">
    <citation type="submission" date="2011-02" db="EMBL/GenBank/DDBJ databases">
        <title>Identification and characterization of feline anelloviruses.</title>
        <authorList>
            <person name="Smits S.L."/>
            <person name="Beall M."/>
            <person name="DiMarco T."/>
            <person name="Simon J.H."/>
            <person name="Osterhaus A.D.M.E."/>
        </authorList>
    </citation>
    <scope>NUCLEOTIDE SEQUENCE</scope>
    <source>
        <strain evidence="3">VS4300008</strain>
    </source>
</reference>
<dbReference type="InterPro" id="IPR004118">
    <property type="entry name" value="HEV_TT_vir_Orf2/Gyrovir_Vp2_N"/>
</dbReference>
<dbReference type="Pfam" id="PF02957">
    <property type="entry name" value="TT_ORF2-like"/>
    <property type="match status" value="1"/>
</dbReference>
<dbReference type="GeneID" id="80534693"/>
<sequence length="107" mass="11844">MQSPFPRPALMLPAIDLSSAPNLDSDLAYKKREAQWKRLISETHKEWCLCGSYLNHFLDASKPLLNKTCGEERDERLEGADTIPGDAAGTEDISDGDLLEGLELGKQ</sequence>
<evidence type="ECO:0000259" key="2">
    <source>
        <dbReference type="Pfam" id="PF02957"/>
    </source>
</evidence>
<feature type="region of interest" description="Disordered" evidence="1">
    <location>
        <begin position="75"/>
        <end position="107"/>
    </location>
</feature>
<evidence type="ECO:0000256" key="1">
    <source>
        <dbReference type="SAM" id="MobiDB-lite"/>
    </source>
</evidence>
<dbReference type="Proteomes" id="UP000675982">
    <property type="component" value="Segment"/>
</dbReference>
<dbReference type="EMBL" id="JF304938">
    <property type="protein sequence ID" value="AEZ53063.1"/>
    <property type="molecule type" value="Genomic_DNA"/>
</dbReference>
<dbReference type="RefSeq" id="YP_010796992.1">
    <property type="nucleotide sequence ID" value="NC_076124.1"/>
</dbReference>
<proteinExistence type="predicted"/>
<accession>A0A678MVE4</accession>
<evidence type="ECO:0000313" key="3">
    <source>
        <dbReference type="EMBL" id="AEZ53063.1"/>
    </source>
</evidence>
<name>A0A678MVE4_9VIRU</name>